<dbReference type="InParanoid" id="A0A2N3NE28"/>
<organism evidence="3 4">
    <name type="scientific">Lomentospora prolificans</name>
    <dbReference type="NCBI Taxonomy" id="41688"/>
    <lineage>
        <taxon>Eukaryota</taxon>
        <taxon>Fungi</taxon>
        <taxon>Dikarya</taxon>
        <taxon>Ascomycota</taxon>
        <taxon>Pezizomycotina</taxon>
        <taxon>Sordariomycetes</taxon>
        <taxon>Hypocreomycetidae</taxon>
        <taxon>Microascales</taxon>
        <taxon>Microascaceae</taxon>
        <taxon>Lomentospora</taxon>
    </lineage>
</organism>
<feature type="chain" id="PRO_5014865523" description="DUF4419 domain-containing protein" evidence="2">
    <location>
        <begin position="20"/>
        <end position="446"/>
    </location>
</feature>
<sequence length="446" mass="50628">MRRILSRVVSLLSVAAATAKVVVIPGGDPKPYNGPAAITSIDTFFQESVNGEFTSPDTEVLMSSLDFEDITEETGLQPSADSFLRGALQAWGQHLHLVIRPEEVWFTILVQMNFYMNTHAEDIRKLFVDHEGQETIKVQDFTWYLVLERFQYEIQDRVKTDWLLDWIQPNFTTTTDSDRMTANVLMMGLMKAYFKFEGEVICGLPSVTLLGEKSDWEALYDKIDRLSEFGVEPTEYQARLRPILSRFVKTFDEPDSDEIKDFWNSIVVAEAGWVCGDPPYYLNGWLTGFWYWDANGKEFARNEYGAAQYDGVTYAKVSISKLPVAYAQAPFVMIDFRDVDRFEAMVLAGTLGKRVTEGYPDGYIDAYKRAAKAKRVGDDDEEDEAIEVDDDPTHHGTIQPSSGWLLYGPVDHGRNATQAINEELGFLPTYFEDDNCSPKQDLGNLE</sequence>
<evidence type="ECO:0000256" key="1">
    <source>
        <dbReference type="SAM" id="MobiDB-lite"/>
    </source>
</evidence>
<feature type="region of interest" description="Disordered" evidence="1">
    <location>
        <begin position="376"/>
        <end position="400"/>
    </location>
</feature>
<proteinExistence type="predicted"/>
<dbReference type="EMBL" id="NLAX01000008">
    <property type="protein sequence ID" value="PKS10688.1"/>
    <property type="molecule type" value="Genomic_DNA"/>
</dbReference>
<dbReference type="AlphaFoldDB" id="A0A2N3NE28"/>
<evidence type="ECO:0000256" key="2">
    <source>
        <dbReference type="SAM" id="SignalP"/>
    </source>
</evidence>
<dbReference type="Proteomes" id="UP000233524">
    <property type="component" value="Unassembled WGS sequence"/>
</dbReference>
<keyword evidence="4" id="KW-1185">Reference proteome</keyword>
<feature type="compositionally biased region" description="Acidic residues" evidence="1">
    <location>
        <begin position="378"/>
        <end position="390"/>
    </location>
</feature>
<feature type="signal peptide" evidence="2">
    <location>
        <begin position="1"/>
        <end position="19"/>
    </location>
</feature>
<dbReference type="VEuPathDB" id="FungiDB:jhhlp_002444"/>
<protein>
    <recommendedName>
        <fullName evidence="5">DUF4419 domain-containing protein</fullName>
    </recommendedName>
</protein>
<evidence type="ECO:0008006" key="5">
    <source>
        <dbReference type="Google" id="ProtNLM"/>
    </source>
</evidence>
<comment type="caution">
    <text evidence="3">The sequence shown here is derived from an EMBL/GenBank/DDBJ whole genome shotgun (WGS) entry which is preliminary data.</text>
</comment>
<gene>
    <name evidence="3" type="ORF">jhhlp_002444</name>
</gene>
<evidence type="ECO:0000313" key="3">
    <source>
        <dbReference type="EMBL" id="PKS10688.1"/>
    </source>
</evidence>
<accession>A0A2N3NE28</accession>
<reference evidence="3 4" key="1">
    <citation type="journal article" date="2017" name="G3 (Bethesda)">
        <title>First Draft Genome Sequence of the Pathogenic Fungus Lomentospora prolificans (Formerly Scedosporium prolificans).</title>
        <authorList>
            <person name="Luo R."/>
            <person name="Zimin A."/>
            <person name="Workman R."/>
            <person name="Fan Y."/>
            <person name="Pertea G."/>
            <person name="Grossman N."/>
            <person name="Wear M.P."/>
            <person name="Jia B."/>
            <person name="Miller H."/>
            <person name="Casadevall A."/>
            <person name="Timp W."/>
            <person name="Zhang S.X."/>
            <person name="Salzberg S.L."/>
        </authorList>
    </citation>
    <scope>NUCLEOTIDE SEQUENCE [LARGE SCALE GENOMIC DNA]</scope>
    <source>
        <strain evidence="3 4">JHH-5317</strain>
    </source>
</reference>
<dbReference type="Pfam" id="PF14388">
    <property type="entry name" value="DUF4419"/>
    <property type="match status" value="1"/>
</dbReference>
<keyword evidence="2" id="KW-0732">Signal</keyword>
<evidence type="ECO:0000313" key="4">
    <source>
        <dbReference type="Proteomes" id="UP000233524"/>
    </source>
</evidence>
<dbReference type="OrthoDB" id="9978173at2759"/>
<dbReference type="PANTHER" id="PTHR31252">
    <property type="entry name" value="DUF4419 DOMAIN-CONTAINING PROTEIN"/>
    <property type="match status" value="1"/>
</dbReference>
<name>A0A2N3NE28_9PEZI</name>
<dbReference type="InterPro" id="IPR025533">
    <property type="entry name" value="DUF4419"/>
</dbReference>
<dbReference type="PANTHER" id="PTHR31252:SF11">
    <property type="entry name" value="DUF4419 DOMAIN-CONTAINING PROTEIN"/>
    <property type="match status" value="1"/>
</dbReference>